<protein>
    <submittedName>
        <fullName evidence="1">Uncharacterized protein</fullName>
    </submittedName>
</protein>
<name>A0ACD5VDU7_AVESA</name>
<dbReference type="EnsemblPlants" id="AVESA.00010b.r2.3AG0421080.1">
    <property type="protein sequence ID" value="AVESA.00010b.r2.3AG0421080.1.CDS"/>
    <property type="gene ID" value="AVESA.00010b.r2.3AG0421080"/>
</dbReference>
<dbReference type="Proteomes" id="UP001732700">
    <property type="component" value="Chromosome 3A"/>
</dbReference>
<keyword evidence="2" id="KW-1185">Reference proteome</keyword>
<evidence type="ECO:0000313" key="2">
    <source>
        <dbReference type="Proteomes" id="UP001732700"/>
    </source>
</evidence>
<organism evidence="1 2">
    <name type="scientific">Avena sativa</name>
    <name type="common">Oat</name>
    <dbReference type="NCBI Taxonomy" id="4498"/>
    <lineage>
        <taxon>Eukaryota</taxon>
        <taxon>Viridiplantae</taxon>
        <taxon>Streptophyta</taxon>
        <taxon>Embryophyta</taxon>
        <taxon>Tracheophyta</taxon>
        <taxon>Spermatophyta</taxon>
        <taxon>Magnoliopsida</taxon>
        <taxon>Liliopsida</taxon>
        <taxon>Poales</taxon>
        <taxon>Poaceae</taxon>
        <taxon>BOP clade</taxon>
        <taxon>Pooideae</taxon>
        <taxon>Poodae</taxon>
        <taxon>Poeae</taxon>
        <taxon>Poeae Chloroplast Group 1 (Aveneae type)</taxon>
        <taxon>Aveninae</taxon>
        <taxon>Avena</taxon>
    </lineage>
</organism>
<proteinExistence type="predicted"/>
<accession>A0ACD5VDU7</accession>
<reference evidence="1" key="1">
    <citation type="submission" date="2021-05" db="EMBL/GenBank/DDBJ databases">
        <authorList>
            <person name="Scholz U."/>
            <person name="Mascher M."/>
            <person name="Fiebig A."/>
        </authorList>
    </citation>
    <scope>NUCLEOTIDE SEQUENCE [LARGE SCALE GENOMIC DNA]</scope>
</reference>
<evidence type="ECO:0000313" key="1">
    <source>
        <dbReference type="EnsemblPlants" id="AVESA.00010b.r2.3AG0421080.1.CDS"/>
    </source>
</evidence>
<sequence>MRGARRRGGLWSVAAWLFFLSHLLLLVMSQGGQQRLVRAEDGSRLPPVDASMRRGGEEQQRLSRVGSRPPCCVCRNRCGGCAPCKAVQVRAGVGILRPLCANYEPVRWKCKCGDAVFDP</sequence>
<reference evidence="1" key="2">
    <citation type="submission" date="2025-09" db="UniProtKB">
        <authorList>
            <consortium name="EnsemblPlants"/>
        </authorList>
    </citation>
    <scope>IDENTIFICATION</scope>
</reference>